<comment type="similarity">
    <text evidence="1">Belongs to the phD/YefM antitoxin family.</text>
</comment>
<evidence type="ECO:0000256" key="1">
    <source>
        <dbReference type="ARBA" id="ARBA00009981"/>
    </source>
</evidence>
<protein>
    <submittedName>
        <fullName evidence="2">PHD/YefM family antitoxin component YafN of YafNO toxin-antitoxin module</fullName>
    </submittedName>
</protein>
<gene>
    <name evidence="2" type="ORF">FHR32_004072</name>
</gene>
<accession>A0A7W7RXB4</accession>
<dbReference type="AlphaFoldDB" id="A0A7W7RXB4"/>
<dbReference type="Proteomes" id="UP000534286">
    <property type="component" value="Unassembled WGS sequence"/>
</dbReference>
<comment type="caution">
    <text evidence="2">The sequence shown here is derived from an EMBL/GenBank/DDBJ whole genome shotgun (WGS) entry which is preliminary data.</text>
</comment>
<dbReference type="SUPFAM" id="SSF143120">
    <property type="entry name" value="YefM-like"/>
    <property type="match status" value="1"/>
</dbReference>
<reference evidence="2 3" key="1">
    <citation type="submission" date="2020-08" db="EMBL/GenBank/DDBJ databases">
        <title>Sequencing the genomes of 1000 actinobacteria strains.</title>
        <authorList>
            <person name="Klenk H.-P."/>
        </authorList>
    </citation>
    <scope>NUCLEOTIDE SEQUENCE [LARGE SCALE GENOMIC DNA]</scope>
    <source>
        <strain evidence="2 3">DSM 43023</strain>
    </source>
</reference>
<sequence length="100" mass="10812">MSDAAFEIALEELHAHPERWDEAVASAARGKVIALTDRGERLAAVVSADQIGLVERLQETVEVLSDTEAVMAIVESRNSIAAGESVYGSEAIRALLDHRR</sequence>
<keyword evidence="3" id="KW-1185">Reference proteome</keyword>
<name>A0A7W7RXB4_9ACTN</name>
<evidence type="ECO:0000313" key="2">
    <source>
        <dbReference type="EMBL" id="MBB4939767.1"/>
    </source>
</evidence>
<evidence type="ECO:0000313" key="3">
    <source>
        <dbReference type="Proteomes" id="UP000534286"/>
    </source>
</evidence>
<proteinExistence type="inferred from homology"/>
<dbReference type="InterPro" id="IPR036165">
    <property type="entry name" value="YefM-like_sf"/>
</dbReference>
<dbReference type="RefSeq" id="WP_184755689.1">
    <property type="nucleotide sequence ID" value="NZ_BAABEK010000016.1"/>
</dbReference>
<organism evidence="2 3">
    <name type="scientific">Streptosporangium album</name>
    <dbReference type="NCBI Taxonomy" id="47479"/>
    <lineage>
        <taxon>Bacteria</taxon>
        <taxon>Bacillati</taxon>
        <taxon>Actinomycetota</taxon>
        <taxon>Actinomycetes</taxon>
        <taxon>Streptosporangiales</taxon>
        <taxon>Streptosporangiaceae</taxon>
        <taxon>Streptosporangium</taxon>
    </lineage>
</organism>
<dbReference type="EMBL" id="JACHJU010000001">
    <property type="protein sequence ID" value="MBB4939767.1"/>
    <property type="molecule type" value="Genomic_DNA"/>
</dbReference>